<accession>A0A8B8FPG6</accession>
<name>A0A8B8FPG6_9HEMI</name>
<protein>
    <submittedName>
        <fullName evidence="2">Uncharacterized protein LOC112685053</fullName>
    </submittedName>
</protein>
<keyword evidence="1" id="KW-1185">Reference proteome</keyword>
<dbReference type="GeneID" id="112685053"/>
<proteinExistence type="predicted"/>
<reference evidence="2" key="1">
    <citation type="submission" date="2025-08" db="UniProtKB">
        <authorList>
            <consortium name="RefSeq"/>
        </authorList>
    </citation>
    <scope>IDENTIFICATION</scope>
    <source>
        <tissue evidence="2">Whole body</tissue>
    </source>
</reference>
<organism evidence="1 2">
    <name type="scientific">Sipha flava</name>
    <name type="common">yellow sugarcane aphid</name>
    <dbReference type="NCBI Taxonomy" id="143950"/>
    <lineage>
        <taxon>Eukaryota</taxon>
        <taxon>Metazoa</taxon>
        <taxon>Ecdysozoa</taxon>
        <taxon>Arthropoda</taxon>
        <taxon>Hexapoda</taxon>
        <taxon>Insecta</taxon>
        <taxon>Pterygota</taxon>
        <taxon>Neoptera</taxon>
        <taxon>Paraneoptera</taxon>
        <taxon>Hemiptera</taxon>
        <taxon>Sternorrhyncha</taxon>
        <taxon>Aphidomorpha</taxon>
        <taxon>Aphidoidea</taxon>
        <taxon>Aphididae</taxon>
        <taxon>Sipha</taxon>
    </lineage>
</organism>
<evidence type="ECO:0000313" key="2">
    <source>
        <dbReference type="RefSeq" id="XP_025412602.1"/>
    </source>
</evidence>
<dbReference type="Proteomes" id="UP000694846">
    <property type="component" value="Unplaced"/>
</dbReference>
<dbReference type="AlphaFoldDB" id="A0A8B8FPG6"/>
<evidence type="ECO:0000313" key="1">
    <source>
        <dbReference type="Proteomes" id="UP000694846"/>
    </source>
</evidence>
<dbReference type="RefSeq" id="XP_025412602.1">
    <property type="nucleotide sequence ID" value="XM_025556817.1"/>
</dbReference>
<dbReference type="OrthoDB" id="6588649at2759"/>
<gene>
    <name evidence="2" type="primary">LOC112685053</name>
</gene>
<sequence length="94" mass="10908">MSRATSPRCMYYPYGLDTAEYTLFRSLNCDGLREELRAHLGRSPTAENVLEILCGPVFEDLPVHHQEMQVALWDIEEIFRIFCKMAVEILTLEI</sequence>